<proteinExistence type="predicted"/>
<dbReference type="PANTHER" id="PTHR30540:SF83">
    <property type="entry name" value="K+ POTASSIUM TRANSPORTER"/>
    <property type="match status" value="1"/>
</dbReference>
<evidence type="ECO:0000256" key="1">
    <source>
        <dbReference type="SAM" id="Phobius"/>
    </source>
</evidence>
<evidence type="ECO:0000313" key="2">
    <source>
        <dbReference type="EMBL" id="KAF6173661.1"/>
    </source>
</evidence>
<feature type="transmembrane region" description="Helical" evidence="1">
    <location>
        <begin position="54"/>
        <end position="71"/>
    </location>
</feature>
<dbReference type="PANTHER" id="PTHR30540">
    <property type="entry name" value="OSMOTIC STRESS POTASSIUM TRANSPORTER"/>
    <property type="match status" value="1"/>
</dbReference>
<keyword evidence="1" id="KW-1133">Transmembrane helix</keyword>
<keyword evidence="3" id="KW-1185">Reference proteome</keyword>
<dbReference type="AlphaFoldDB" id="A0A7J7P2K1"/>
<dbReference type="GO" id="GO:0016020">
    <property type="term" value="C:membrane"/>
    <property type="evidence" value="ECO:0007669"/>
    <property type="project" value="InterPro"/>
</dbReference>
<dbReference type="GO" id="GO:0015079">
    <property type="term" value="F:potassium ion transmembrane transporter activity"/>
    <property type="evidence" value="ECO:0007669"/>
    <property type="project" value="InterPro"/>
</dbReference>
<dbReference type="Proteomes" id="UP000541444">
    <property type="component" value="Unassembled WGS sequence"/>
</dbReference>
<comment type="caution">
    <text evidence="2">The sequence shown here is derived from an EMBL/GenBank/DDBJ whole genome shotgun (WGS) entry which is preliminary data.</text>
</comment>
<keyword evidence="1" id="KW-0472">Membrane</keyword>
<protein>
    <submittedName>
        <fullName evidence="2">Uncharacterized protein</fullName>
    </submittedName>
</protein>
<feature type="transmembrane region" description="Helical" evidence="1">
    <location>
        <begin position="77"/>
        <end position="101"/>
    </location>
</feature>
<gene>
    <name evidence="2" type="ORF">GIB67_023020</name>
</gene>
<name>A0A7J7P2K1_9MAGN</name>
<sequence length="102" mass="10877">MPIAAMVGRHVKFSLFPNQQAADEELSTYNYGPSSLAIVASSPLKQFLDKHKKLQTALLVVALFAACMLIGDSVLTPVILGVVTSLACIILVGLFAAAVWFN</sequence>
<reference evidence="2 3" key="1">
    <citation type="journal article" date="2020" name="IScience">
        <title>Genome Sequencing of the Endangered Kingdonia uniflora (Circaeasteraceae, Ranunculales) Reveals Potential Mechanisms of Evolutionary Specialization.</title>
        <authorList>
            <person name="Sun Y."/>
            <person name="Deng T."/>
            <person name="Zhang A."/>
            <person name="Moore M.J."/>
            <person name="Landis J.B."/>
            <person name="Lin N."/>
            <person name="Zhang H."/>
            <person name="Zhang X."/>
            <person name="Huang J."/>
            <person name="Zhang X."/>
            <person name="Sun H."/>
            <person name="Wang H."/>
        </authorList>
    </citation>
    <scope>NUCLEOTIDE SEQUENCE [LARGE SCALE GENOMIC DNA]</scope>
    <source>
        <strain evidence="2">TB1705</strain>
        <tissue evidence="2">Leaf</tissue>
    </source>
</reference>
<organism evidence="2 3">
    <name type="scientific">Kingdonia uniflora</name>
    <dbReference type="NCBI Taxonomy" id="39325"/>
    <lineage>
        <taxon>Eukaryota</taxon>
        <taxon>Viridiplantae</taxon>
        <taxon>Streptophyta</taxon>
        <taxon>Embryophyta</taxon>
        <taxon>Tracheophyta</taxon>
        <taxon>Spermatophyta</taxon>
        <taxon>Magnoliopsida</taxon>
        <taxon>Ranunculales</taxon>
        <taxon>Circaeasteraceae</taxon>
        <taxon>Kingdonia</taxon>
    </lineage>
</organism>
<keyword evidence="1" id="KW-0812">Transmembrane</keyword>
<evidence type="ECO:0000313" key="3">
    <source>
        <dbReference type="Proteomes" id="UP000541444"/>
    </source>
</evidence>
<dbReference type="InterPro" id="IPR003855">
    <property type="entry name" value="K+_transporter"/>
</dbReference>
<dbReference type="EMBL" id="JACGCM010000333">
    <property type="protein sequence ID" value="KAF6173661.1"/>
    <property type="molecule type" value="Genomic_DNA"/>
</dbReference>
<accession>A0A7J7P2K1</accession>
<dbReference type="OrthoDB" id="504708at2759"/>